<evidence type="ECO:0000256" key="1">
    <source>
        <dbReference type="SAM" id="SignalP"/>
    </source>
</evidence>
<dbReference type="InterPro" id="IPR010634">
    <property type="entry name" value="DUF1223"/>
</dbReference>
<sequence length="236" mass="25600">MRRLWASCAAAVVMAAGSVSAQDMTQDNPVVVELYTSQGCSSCPPADALMTELAGRDDVIALALHVDYWDYIGWKDSFASPDYTNRQRGYARASGHRTIYTPQMIVGGVDHVVGFKPMKLADLIDTHQEAEPAVDLQLSREGDTLTIRAEGMTPLPASILVQLVRYLPESTVEIRKGENAGRTITYANIVNDWEMISGWDGTGVLELTAEVSGPEPLVVILQEAGHGAILAATRLR</sequence>
<dbReference type="Pfam" id="PF06764">
    <property type="entry name" value="DUF1223"/>
    <property type="match status" value="1"/>
</dbReference>
<feature type="chain" id="PRO_5045691206" evidence="1">
    <location>
        <begin position="22"/>
        <end position="236"/>
    </location>
</feature>
<protein>
    <submittedName>
        <fullName evidence="2">DUF1223 domain-containing protein</fullName>
    </submittedName>
</protein>
<reference evidence="3" key="1">
    <citation type="journal article" date="2019" name="Int. J. Syst. Evol. Microbiol.">
        <title>The Global Catalogue of Microorganisms (GCM) 10K type strain sequencing project: providing services to taxonomists for standard genome sequencing and annotation.</title>
        <authorList>
            <consortium name="The Broad Institute Genomics Platform"/>
            <consortium name="The Broad Institute Genome Sequencing Center for Infectious Disease"/>
            <person name="Wu L."/>
            <person name="Ma J."/>
        </authorList>
    </citation>
    <scope>NUCLEOTIDE SEQUENCE [LARGE SCALE GENOMIC DNA]</scope>
    <source>
        <strain evidence="3">KCTC 52366</strain>
    </source>
</reference>
<dbReference type="Proteomes" id="UP001595632">
    <property type="component" value="Unassembled WGS sequence"/>
</dbReference>
<accession>A0ABV7GSE8</accession>
<dbReference type="PANTHER" id="PTHR36057">
    <property type="match status" value="1"/>
</dbReference>
<name>A0ABV7GSE8_9RHOB</name>
<proteinExistence type="predicted"/>
<dbReference type="RefSeq" id="WP_275633725.1">
    <property type="nucleotide sequence ID" value="NZ_JARGYD010000006.1"/>
</dbReference>
<dbReference type="SUPFAM" id="SSF52833">
    <property type="entry name" value="Thioredoxin-like"/>
    <property type="match status" value="1"/>
</dbReference>
<dbReference type="EMBL" id="JBHRTB010000010">
    <property type="protein sequence ID" value="MFC3144574.1"/>
    <property type="molecule type" value="Genomic_DNA"/>
</dbReference>
<comment type="caution">
    <text evidence="2">The sequence shown here is derived from an EMBL/GenBank/DDBJ whole genome shotgun (WGS) entry which is preliminary data.</text>
</comment>
<evidence type="ECO:0000313" key="3">
    <source>
        <dbReference type="Proteomes" id="UP001595632"/>
    </source>
</evidence>
<keyword evidence="1" id="KW-0732">Signal</keyword>
<dbReference type="PANTHER" id="PTHR36057:SF1">
    <property type="entry name" value="LIPOPROTEIN LIPID ATTACHMENT SITE-LIKE PROTEIN, PUTATIVE (DUF1223)-RELATED"/>
    <property type="match status" value="1"/>
</dbReference>
<feature type="signal peptide" evidence="1">
    <location>
        <begin position="1"/>
        <end position="21"/>
    </location>
</feature>
<dbReference type="InterPro" id="IPR036249">
    <property type="entry name" value="Thioredoxin-like_sf"/>
</dbReference>
<evidence type="ECO:0000313" key="2">
    <source>
        <dbReference type="EMBL" id="MFC3144574.1"/>
    </source>
</evidence>
<organism evidence="2 3">
    <name type="scientific">Psychromarinibacter halotolerans</name>
    <dbReference type="NCBI Taxonomy" id="1775175"/>
    <lineage>
        <taxon>Bacteria</taxon>
        <taxon>Pseudomonadati</taxon>
        <taxon>Pseudomonadota</taxon>
        <taxon>Alphaproteobacteria</taxon>
        <taxon>Rhodobacterales</taxon>
        <taxon>Paracoccaceae</taxon>
        <taxon>Psychromarinibacter</taxon>
    </lineage>
</organism>
<gene>
    <name evidence="2" type="ORF">ACFOGP_17760</name>
</gene>
<keyword evidence="3" id="KW-1185">Reference proteome</keyword>